<dbReference type="Proteomes" id="UP000681340">
    <property type="component" value="Unassembled WGS sequence"/>
</dbReference>
<evidence type="ECO:0000313" key="2">
    <source>
        <dbReference type="EMBL" id="GIM65825.1"/>
    </source>
</evidence>
<feature type="region of interest" description="Disordered" evidence="1">
    <location>
        <begin position="1"/>
        <end position="31"/>
    </location>
</feature>
<gene>
    <name evidence="2" type="ORF">Aau02nite_20000</name>
</gene>
<feature type="compositionally biased region" description="Basic and acidic residues" evidence="1">
    <location>
        <begin position="1"/>
        <end position="15"/>
    </location>
</feature>
<name>A0A919VJV3_9ACTN</name>
<proteinExistence type="predicted"/>
<sequence>MDVDDDQRPPYRDGSEGGQTHYGKQRATRGLHIENGNNEVLTGLSADGLLWRYRNVAGE</sequence>
<dbReference type="EMBL" id="BOQL01000018">
    <property type="protein sequence ID" value="GIM65825.1"/>
    <property type="molecule type" value="Genomic_DNA"/>
</dbReference>
<comment type="caution">
    <text evidence="2">The sequence shown here is derived from an EMBL/GenBank/DDBJ whole genome shotgun (WGS) entry which is preliminary data.</text>
</comment>
<keyword evidence="3" id="KW-1185">Reference proteome</keyword>
<accession>A0A919VJV3</accession>
<evidence type="ECO:0000313" key="3">
    <source>
        <dbReference type="Proteomes" id="UP000681340"/>
    </source>
</evidence>
<organism evidence="2 3">
    <name type="scientific">Actinoplanes auranticolor</name>
    <dbReference type="NCBI Taxonomy" id="47988"/>
    <lineage>
        <taxon>Bacteria</taxon>
        <taxon>Bacillati</taxon>
        <taxon>Actinomycetota</taxon>
        <taxon>Actinomycetes</taxon>
        <taxon>Micromonosporales</taxon>
        <taxon>Micromonosporaceae</taxon>
        <taxon>Actinoplanes</taxon>
    </lineage>
</organism>
<reference evidence="2" key="1">
    <citation type="submission" date="2021-03" db="EMBL/GenBank/DDBJ databases">
        <title>Whole genome shotgun sequence of Actinoplanes auranticolor NBRC 12245.</title>
        <authorList>
            <person name="Komaki H."/>
            <person name="Tamura T."/>
        </authorList>
    </citation>
    <scope>NUCLEOTIDE SEQUENCE</scope>
    <source>
        <strain evidence="2">NBRC 12245</strain>
    </source>
</reference>
<protein>
    <submittedName>
        <fullName evidence="2">Uncharacterized protein</fullName>
    </submittedName>
</protein>
<dbReference type="AlphaFoldDB" id="A0A919VJV3"/>
<evidence type="ECO:0000256" key="1">
    <source>
        <dbReference type="SAM" id="MobiDB-lite"/>
    </source>
</evidence>